<keyword evidence="8" id="KW-1185">Reference proteome</keyword>
<dbReference type="InterPro" id="IPR017560">
    <property type="entry name" value="Cyt_c_biogenesis_CcmI"/>
</dbReference>
<protein>
    <submittedName>
        <fullName evidence="9">Cytochrome c-type biogenesis protein CycH-like</fullName>
    </submittedName>
</protein>
<dbReference type="Proteomes" id="UP000695022">
    <property type="component" value="Unplaced"/>
</dbReference>
<keyword evidence="6" id="KW-0472">Membrane</keyword>
<feature type="non-terminal residue" evidence="9">
    <location>
        <position position="217"/>
    </location>
</feature>
<keyword evidence="2" id="KW-0677">Repeat</keyword>
<dbReference type="InterPro" id="IPR019734">
    <property type="entry name" value="TPR_rpt"/>
</dbReference>
<evidence type="ECO:0000313" key="8">
    <source>
        <dbReference type="Proteomes" id="UP000695022"/>
    </source>
</evidence>
<dbReference type="PROSITE" id="PS50293">
    <property type="entry name" value="TPR_REGION"/>
    <property type="match status" value="1"/>
</dbReference>
<organism evidence="8 9">
    <name type="scientific">Priapulus caudatus</name>
    <name type="common">Priapulid worm</name>
    <dbReference type="NCBI Taxonomy" id="37621"/>
    <lineage>
        <taxon>Eukaryota</taxon>
        <taxon>Metazoa</taxon>
        <taxon>Ecdysozoa</taxon>
        <taxon>Scalidophora</taxon>
        <taxon>Priapulida</taxon>
        <taxon>Priapulimorpha</taxon>
        <taxon>Priapulimorphida</taxon>
        <taxon>Priapulidae</taxon>
        <taxon>Priapulus</taxon>
    </lineage>
</organism>
<evidence type="ECO:0000256" key="2">
    <source>
        <dbReference type="ARBA" id="ARBA00022737"/>
    </source>
</evidence>
<name>A0ABM1F7E3_PRICU</name>
<evidence type="ECO:0000256" key="5">
    <source>
        <dbReference type="SAM" id="Coils"/>
    </source>
</evidence>
<dbReference type="SUPFAM" id="SSF48452">
    <property type="entry name" value="TPR-like"/>
    <property type="match status" value="1"/>
</dbReference>
<dbReference type="PANTHER" id="PTHR47870:SF1">
    <property type="entry name" value="CYTOCHROME C-TYPE BIOGENESIS PROTEIN CCMH"/>
    <property type="match status" value="1"/>
</dbReference>
<keyword evidence="5" id="KW-0175">Coiled coil</keyword>
<feature type="domain" description="Cytochrome c-type biogenesis protein H TPR" evidence="7">
    <location>
        <begin position="124"/>
        <end position="213"/>
    </location>
</feature>
<keyword evidence="6" id="KW-0812">Transmembrane</keyword>
<keyword evidence="4" id="KW-0802">TPR repeat</keyword>
<sequence>MILPPLLKKTELEVDDRRDQNIQIAKEQLAELETSFSNKEMKVEAYQQRRDELEQSLYTDVEGSAMRKKSEYAKPTFISAALIALLVPIVGVSMYATFGNSKAADPEVARVASKVPMTADGRPDVDAMVTGLRKKLDDEPNNPKGWYMLGRSYMALKRYDDAAEAYKKLLGLQPEDAKVMLFLADAEAMKNGGDISGQPSELIEKSLAIEPNSVTGL</sequence>
<dbReference type="PANTHER" id="PTHR47870">
    <property type="entry name" value="CYTOCHROME C-TYPE BIOGENESIS PROTEIN CCMH"/>
    <property type="match status" value="1"/>
</dbReference>
<reference evidence="9" key="1">
    <citation type="submission" date="2025-08" db="UniProtKB">
        <authorList>
            <consortium name="RefSeq"/>
        </authorList>
    </citation>
    <scope>IDENTIFICATION</scope>
</reference>
<evidence type="ECO:0000259" key="7">
    <source>
        <dbReference type="Pfam" id="PF23914"/>
    </source>
</evidence>
<dbReference type="Pfam" id="PF23914">
    <property type="entry name" value="TPR_CcmH_CycH"/>
    <property type="match status" value="1"/>
</dbReference>
<dbReference type="GeneID" id="106820352"/>
<evidence type="ECO:0000256" key="4">
    <source>
        <dbReference type="PROSITE-ProRule" id="PRU00339"/>
    </source>
</evidence>
<feature type="repeat" description="TPR" evidence="4">
    <location>
        <begin position="143"/>
        <end position="176"/>
    </location>
</feature>
<proteinExistence type="predicted"/>
<evidence type="ECO:0000256" key="1">
    <source>
        <dbReference type="ARBA" id="ARBA00004196"/>
    </source>
</evidence>
<dbReference type="NCBIfam" id="TIGR03142">
    <property type="entry name" value="cytochro_ccmI"/>
    <property type="match status" value="1"/>
</dbReference>
<comment type="subcellular location">
    <subcellularLocation>
        <location evidence="1">Cell envelope</location>
    </subcellularLocation>
</comment>
<dbReference type="Gene3D" id="1.25.40.10">
    <property type="entry name" value="Tetratricopeptide repeat domain"/>
    <property type="match status" value="1"/>
</dbReference>
<dbReference type="PROSITE" id="PS50005">
    <property type="entry name" value="TPR"/>
    <property type="match status" value="1"/>
</dbReference>
<evidence type="ECO:0000256" key="6">
    <source>
        <dbReference type="SAM" id="Phobius"/>
    </source>
</evidence>
<accession>A0ABM1F7E3</accession>
<feature type="transmembrane region" description="Helical" evidence="6">
    <location>
        <begin position="76"/>
        <end position="98"/>
    </location>
</feature>
<dbReference type="InterPro" id="IPR011990">
    <property type="entry name" value="TPR-like_helical_dom_sf"/>
</dbReference>
<dbReference type="SMART" id="SM00028">
    <property type="entry name" value="TPR"/>
    <property type="match status" value="1"/>
</dbReference>
<dbReference type="InterPro" id="IPR056413">
    <property type="entry name" value="TPR_CcmH_CycH"/>
</dbReference>
<keyword evidence="6" id="KW-1133">Transmembrane helix</keyword>
<evidence type="ECO:0000313" key="9">
    <source>
        <dbReference type="RefSeq" id="XP_014680364.1"/>
    </source>
</evidence>
<feature type="coiled-coil region" evidence="5">
    <location>
        <begin position="22"/>
        <end position="56"/>
    </location>
</feature>
<dbReference type="InterPro" id="IPR051263">
    <property type="entry name" value="C-type_cytochrome_biogenesis"/>
</dbReference>
<evidence type="ECO:0000256" key="3">
    <source>
        <dbReference type="ARBA" id="ARBA00022748"/>
    </source>
</evidence>
<keyword evidence="3" id="KW-0201">Cytochrome c-type biogenesis</keyword>
<gene>
    <name evidence="9" type="primary">LOC106820352</name>
</gene>
<dbReference type="RefSeq" id="XP_014680364.1">
    <property type="nucleotide sequence ID" value="XM_014824878.1"/>
</dbReference>